<dbReference type="InterPro" id="IPR001370">
    <property type="entry name" value="BIR_rpt"/>
</dbReference>
<evidence type="ECO:0000313" key="1">
    <source>
        <dbReference type="Proteomes" id="UP000095280"/>
    </source>
</evidence>
<dbReference type="GO" id="GO:0005737">
    <property type="term" value="C:cytoplasm"/>
    <property type="evidence" value="ECO:0007669"/>
    <property type="project" value="TreeGrafter"/>
</dbReference>
<keyword evidence="1" id="KW-1185">Reference proteome</keyword>
<dbReference type="GO" id="GO:0051726">
    <property type="term" value="P:regulation of cell cycle"/>
    <property type="evidence" value="ECO:0007669"/>
    <property type="project" value="TreeGrafter"/>
</dbReference>
<proteinExistence type="predicted"/>
<organism evidence="1 2">
    <name type="scientific">Macrostomum lignano</name>
    <dbReference type="NCBI Taxonomy" id="282301"/>
    <lineage>
        <taxon>Eukaryota</taxon>
        <taxon>Metazoa</taxon>
        <taxon>Spiralia</taxon>
        <taxon>Lophotrochozoa</taxon>
        <taxon>Platyhelminthes</taxon>
        <taxon>Rhabditophora</taxon>
        <taxon>Macrostomorpha</taxon>
        <taxon>Macrostomida</taxon>
        <taxon>Macrostomidae</taxon>
        <taxon>Macrostomum</taxon>
    </lineage>
</organism>
<dbReference type="SMART" id="SM00238">
    <property type="entry name" value="BIR"/>
    <property type="match status" value="1"/>
</dbReference>
<dbReference type="Gene3D" id="1.10.1170.10">
    <property type="entry name" value="Inhibitor Of Apoptosis Protein (2mihbC-IAP-1), Chain A"/>
    <property type="match status" value="1"/>
</dbReference>
<reference evidence="2" key="1">
    <citation type="submission" date="2016-11" db="UniProtKB">
        <authorList>
            <consortium name="WormBaseParasite"/>
        </authorList>
    </citation>
    <scope>IDENTIFICATION</scope>
</reference>
<dbReference type="SUPFAM" id="SSF57924">
    <property type="entry name" value="Inhibitor of apoptosis (IAP) repeat"/>
    <property type="match status" value="1"/>
</dbReference>
<dbReference type="Proteomes" id="UP000095280">
    <property type="component" value="Unplaced"/>
</dbReference>
<protein>
    <submittedName>
        <fullName evidence="2">C3HC-type domain-containing protein</fullName>
    </submittedName>
</protein>
<dbReference type="Pfam" id="PF00653">
    <property type="entry name" value="BIR"/>
    <property type="match status" value="1"/>
</dbReference>
<accession>A0A1I8GV48</accession>
<dbReference type="InterPro" id="IPR050784">
    <property type="entry name" value="IAP"/>
</dbReference>
<dbReference type="WBParaSite" id="maker-uti_cns_0003261-snap-gene-0.15-mRNA-1">
    <property type="protein sequence ID" value="maker-uti_cns_0003261-snap-gene-0.15-mRNA-1"/>
    <property type="gene ID" value="maker-uti_cns_0003261-snap-gene-0.15"/>
</dbReference>
<dbReference type="GO" id="GO:0005634">
    <property type="term" value="C:nucleus"/>
    <property type="evidence" value="ECO:0007669"/>
    <property type="project" value="TreeGrafter"/>
</dbReference>
<name>A0A1I8GV48_9PLAT</name>
<evidence type="ECO:0000313" key="2">
    <source>
        <dbReference type="WBParaSite" id="maker-uti_cns_0003261-snap-gene-0.15-mRNA-1"/>
    </source>
</evidence>
<dbReference type="PANTHER" id="PTHR10044">
    <property type="entry name" value="INHIBITOR OF APOPTOSIS"/>
    <property type="match status" value="1"/>
</dbReference>
<dbReference type="PANTHER" id="PTHR10044:SF139">
    <property type="entry name" value="DEATH-ASSOCIATED INHIBITOR OF APOPTOSIS 2"/>
    <property type="match status" value="1"/>
</dbReference>
<dbReference type="PROSITE" id="PS50143">
    <property type="entry name" value="BIR_REPEAT_2"/>
    <property type="match status" value="1"/>
</dbReference>
<dbReference type="AlphaFoldDB" id="A0A1I8GV48"/>
<sequence>MSQLLSTADSCSRAVAGLADLADEFSASMRQEYLDSVASTPAASARSWPDQSALVGRIRARQACREEAEDAASIRNLPRVSDFKNRLSQLRCDEDIDAFDSCWCWNRRLTAWELASAGFLPVNNGIDRVKCYCCNLELRLDWTEMAPPCDAWVQHARWSPRCAHVLGERGVEFVLTVRTRMPAFVG</sequence>